<proteinExistence type="inferred from homology"/>
<dbReference type="InterPro" id="IPR042099">
    <property type="entry name" value="ANL_N_sf"/>
</dbReference>
<dbReference type="InterPro" id="IPR025110">
    <property type="entry name" value="AMP-bd_C"/>
</dbReference>
<dbReference type="Pfam" id="PF00501">
    <property type="entry name" value="AMP-binding"/>
    <property type="match status" value="1"/>
</dbReference>
<dbReference type="RefSeq" id="WP_344479997.1">
    <property type="nucleotide sequence ID" value="NZ_BAAASB010000013.1"/>
</dbReference>
<dbReference type="InterPro" id="IPR020845">
    <property type="entry name" value="AMP-binding_CS"/>
</dbReference>
<dbReference type="Gene3D" id="3.40.50.12780">
    <property type="entry name" value="N-terminal domain of ligase-like"/>
    <property type="match status" value="1"/>
</dbReference>
<evidence type="ECO:0000313" key="5">
    <source>
        <dbReference type="Proteomes" id="UP001596160"/>
    </source>
</evidence>
<comment type="caution">
    <text evidence="4">The sequence shown here is derived from an EMBL/GenBank/DDBJ whole genome shotgun (WGS) entry which is preliminary data.</text>
</comment>
<dbReference type="Gene3D" id="3.30.300.30">
    <property type="match status" value="1"/>
</dbReference>
<dbReference type="Pfam" id="PF13193">
    <property type="entry name" value="AMP-binding_C"/>
    <property type="match status" value="1"/>
</dbReference>
<keyword evidence="5" id="KW-1185">Reference proteome</keyword>
<evidence type="ECO:0000259" key="3">
    <source>
        <dbReference type="Pfam" id="PF13193"/>
    </source>
</evidence>
<reference evidence="5" key="1">
    <citation type="journal article" date="2019" name="Int. J. Syst. Evol. Microbiol.">
        <title>The Global Catalogue of Microorganisms (GCM) 10K type strain sequencing project: providing services to taxonomists for standard genome sequencing and annotation.</title>
        <authorList>
            <consortium name="The Broad Institute Genomics Platform"/>
            <consortium name="The Broad Institute Genome Sequencing Center for Infectious Disease"/>
            <person name="Wu L."/>
            <person name="Ma J."/>
        </authorList>
    </citation>
    <scope>NUCLEOTIDE SEQUENCE [LARGE SCALE GENOMIC DNA]</scope>
    <source>
        <strain evidence="5">PCU 266</strain>
    </source>
</reference>
<dbReference type="PROSITE" id="PS00455">
    <property type="entry name" value="AMP_BINDING"/>
    <property type="match status" value="1"/>
</dbReference>
<comment type="similarity">
    <text evidence="1">Belongs to the ATP-dependent AMP-binding enzyme family.</text>
</comment>
<feature type="domain" description="AMP-binding enzyme C-terminal" evidence="3">
    <location>
        <begin position="400"/>
        <end position="476"/>
    </location>
</feature>
<sequence>MSDLFPALHTATGRTALRFGERALTYGQLAQAAGPLAARIGGAPRVALWATPTLETAVGVVAALLAGVPVVPLNPKTGERELAHIVTDSGPAAVLAAPGDELPGALDGLERIDVPVTPVAATGGPASPPPGEPGPLSPALIVYTSGTTGPPKGAVLPRRALAVTLDALEDAWEWTADDVLVHGLPLFHVHGLILGVLGPLRRGGEVRHLGRFSVDGVARELAGGGTMLFGVPTMYHRLAEALDGDEKLRGALAGARLLVSGSAALPLHDHRRIEAATGRRVIERYGMTETLMNTSVRVDGRARPGSVGVPLRGVELRLVAEDGSVLTEYDGESIGEVQVRGENLFTEYLNRPEATAAAFDGDWFRTGDMAVRDEDGSVRIVGRRATDLIKSGGYKIGAGEIENALLEHPGVREAAVTGEPDPDLGERVVAWIVADDDRARPTPEELAAHVAAQLAPHKRPRTVRFLDALPRNDMGKIMKRSLSAS</sequence>
<dbReference type="PANTHER" id="PTHR43201">
    <property type="entry name" value="ACYL-COA SYNTHETASE"/>
    <property type="match status" value="1"/>
</dbReference>
<dbReference type="NCBIfam" id="NF005858">
    <property type="entry name" value="PRK07787.1"/>
    <property type="match status" value="1"/>
</dbReference>
<evidence type="ECO:0000313" key="4">
    <source>
        <dbReference type="EMBL" id="MFC5153427.1"/>
    </source>
</evidence>
<gene>
    <name evidence="4" type="ORF">ACFPRH_16960</name>
</gene>
<dbReference type="InterPro" id="IPR000873">
    <property type="entry name" value="AMP-dep_synth/lig_dom"/>
</dbReference>
<dbReference type="Proteomes" id="UP001596160">
    <property type="component" value="Unassembled WGS sequence"/>
</dbReference>
<organism evidence="4 5">
    <name type="scientific">Streptomyces amakusaensis</name>
    <dbReference type="NCBI Taxonomy" id="67271"/>
    <lineage>
        <taxon>Bacteria</taxon>
        <taxon>Bacillati</taxon>
        <taxon>Actinomycetota</taxon>
        <taxon>Actinomycetes</taxon>
        <taxon>Kitasatosporales</taxon>
        <taxon>Streptomycetaceae</taxon>
        <taxon>Streptomyces</taxon>
    </lineage>
</organism>
<accession>A0ABW0AIS5</accession>
<feature type="domain" description="AMP-dependent synthetase/ligase" evidence="2">
    <location>
        <begin position="12"/>
        <end position="349"/>
    </location>
</feature>
<dbReference type="InterPro" id="IPR045851">
    <property type="entry name" value="AMP-bd_C_sf"/>
</dbReference>
<dbReference type="SUPFAM" id="SSF56801">
    <property type="entry name" value="Acetyl-CoA synthetase-like"/>
    <property type="match status" value="1"/>
</dbReference>
<protein>
    <submittedName>
        <fullName evidence="4">Acyl-CoA synthetase</fullName>
    </submittedName>
</protein>
<evidence type="ECO:0000256" key="1">
    <source>
        <dbReference type="ARBA" id="ARBA00006432"/>
    </source>
</evidence>
<evidence type="ECO:0000259" key="2">
    <source>
        <dbReference type="Pfam" id="PF00501"/>
    </source>
</evidence>
<dbReference type="CDD" id="cd05941">
    <property type="entry name" value="MCS"/>
    <property type="match status" value="1"/>
</dbReference>
<name>A0ABW0AIS5_9ACTN</name>
<dbReference type="PANTHER" id="PTHR43201:SF8">
    <property type="entry name" value="ACYL-COA SYNTHETASE FAMILY MEMBER 3"/>
    <property type="match status" value="1"/>
</dbReference>
<dbReference type="EMBL" id="JBHSKP010000009">
    <property type="protein sequence ID" value="MFC5153427.1"/>
    <property type="molecule type" value="Genomic_DNA"/>
</dbReference>